<dbReference type="PANTHER" id="PTHR43283">
    <property type="entry name" value="BETA-LACTAMASE-RELATED"/>
    <property type="match status" value="1"/>
</dbReference>
<keyword evidence="3" id="KW-1185">Reference proteome</keyword>
<dbReference type="InterPro" id="IPR001466">
    <property type="entry name" value="Beta-lactam-related"/>
</dbReference>
<dbReference type="EMBL" id="MZGV01000030">
    <property type="protein sequence ID" value="OPJ60596.1"/>
    <property type="molecule type" value="Genomic_DNA"/>
</dbReference>
<sequence>MNLEKFNEVAVKLGVLGIKVSQNGKLIAQKLWDEECRRNIYSASKSFTSCAVGLAVQEGLLSIDEKLVDVFERDLPQNVSDYLAKATVRDLLTMCLGQEHGSLMGAQRPLYAEDNWVKLSLAIPFVYEAGTHFVYNNVGPYLAGILVQRRAGCDLVSYLTPRLFQPLEIKRPTWEIDPLGNTFGAGGLFLTLSEFHKFGMLYLQKGRWNGKQLISEAWVMESTKKQVENRNDSYGYGYLFWGGENNSFRADGKYSQLSIILRDKDAVISIAAECRKPAKLMRVIFDEIYPQL</sequence>
<dbReference type="STRING" id="1450648.CLORY_27720"/>
<dbReference type="OrthoDB" id="9773047at2"/>
<dbReference type="AlphaFoldDB" id="A0A1V4IKZ0"/>
<reference evidence="2 3" key="1">
    <citation type="submission" date="2017-03" db="EMBL/GenBank/DDBJ databases">
        <title>Genome sequence of Clostridium oryzae DSM 28571.</title>
        <authorList>
            <person name="Poehlein A."/>
            <person name="Daniel R."/>
        </authorList>
    </citation>
    <scope>NUCLEOTIDE SEQUENCE [LARGE SCALE GENOMIC DNA]</scope>
    <source>
        <strain evidence="2 3">DSM 28571</strain>
    </source>
</reference>
<dbReference type="Pfam" id="PF00144">
    <property type="entry name" value="Beta-lactamase"/>
    <property type="match status" value="1"/>
</dbReference>
<evidence type="ECO:0000313" key="3">
    <source>
        <dbReference type="Proteomes" id="UP000190080"/>
    </source>
</evidence>
<name>A0A1V4IKZ0_9CLOT</name>
<proteinExistence type="predicted"/>
<dbReference type="InterPro" id="IPR012338">
    <property type="entry name" value="Beta-lactam/transpept-like"/>
</dbReference>
<gene>
    <name evidence="2" type="ORF">CLORY_27720</name>
</gene>
<protein>
    <submittedName>
        <fullName evidence="2">Beta-lactamase</fullName>
    </submittedName>
</protein>
<comment type="caution">
    <text evidence="2">The sequence shown here is derived from an EMBL/GenBank/DDBJ whole genome shotgun (WGS) entry which is preliminary data.</text>
</comment>
<accession>A0A1V4IKZ0</accession>
<dbReference type="Proteomes" id="UP000190080">
    <property type="component" value="Unassembled WGS sequence"/>
</dbReference>
<evidence type="ECO:0000313" key="2">
    <source>
        <dbReference type="EMBL" id="OPJ60596.1"/>
    </source>
</evidence>
<dbReference type="RefSeq" id="WP_079425449.1">
    <property type="nucleotide sequence ID" value="NZ_MZGV01000030.1"/>
</dbReference>
<dbReference type="PANTHER" id="PTHR43283:SF7">
    <property type="entry name" value="BETA-LACTAMASE-RELATED DOMAIN-CONTAINING PROTEIN"/>
    <property type="match status" value="1"/>
</dbReference>
<dbReference type="Gene3D" id="3.40.710.10">
    <property type="entry name" value="DD-peptidase/beta-lactamase superfamily"/>
    <property type="match status" value="1"/>
</dbReference>
<dbReference type="SUPFAM" id="SSF56601">
    <property type="entry name" value="beta-lactamase/transpeptidase-like"/>
    <property type="match status" value="1"/>
</dbReference>
<organism evidence="2 3">
    <name type="scientific">Clostridium oryzae</name>
    <dbReference type="NCBI Taxonomy" id="1450648"/>
    <lineage>
        <taxon>Bacteria</taxon>
        <taxon>Bacillati</taxon>
        <taxon>Bacillota</taxon>
        <taxon>Clostridia</taxon>
        <taxon>Eubacteriales</taxon>
        <taxon>Clostridiaceae</taxon>
        <taxon>Clostridium</taxon>
    </lineage>
</organism>
<evidence type="ECO:0000259" key="1">
    <source>
        <dbReference type="Pfam" id="PF00144"/>
    </source>
</evidence>
<feature type="domain" description="Beta-lactamase-related" evidence="1">
    <location>
        <begin position="19"/>
        <end position="280"/>
    </location>
</feature>
<dbReference type="InterPro" id="IPR050789">
    <property type="entry name" value="Diverse_Enzym_Activities"/>
</dbReference>